<dbReference type="InterPro" id="IPR002772">
    <property type="entry name" value="Glyco_hydro_3_C"/>
</dbReference>
<dbReference type="InterPro" id="IPR019800">
    <property type="entry name" value="Glyco_hydro_3_AS"/>
</dbReference>
<dbReference type="Gene3D" id="2.60.40.10">
    <property type="entry name" value="Immunoglobulins"/>
    <property type="match status" value="1"/>
</dbReference>
<dbReference type="EC" id="3.2.1.21" evidence="13"/>
<keyword evidence="6" id="KW-0732">Signal</keyword>
<gene>
    <name evidence="15" type="ORF">DB88DRAFT_434198</name>
</gene>
<dbReference type="Proteomes" id="UP001182556">
    <property type="component" value="Unassembled WGS sequence"/>
</dbReference>
<organism evidence="15 16">
    <name type="scientific">Papiliotrema laurentii</name>
    <name type="common">Cryptococcus laurentii</name>
    <dbReference type="NCBI Taxonomy" id="5418"/>
    <lineage>
        <taxon>Eukaryota</taxon>
        <taxon>Fungi</taxon>
        <taxon>Dikarya</taxon>
        <taxon>Basidiomycota</taxon>
        <taxon>Agaricomycotina</taxon>
        <taxon>Tremellomycetes</taxon>
        <taxon>Tremellales</taxon>
        <taxon>Rhynchogastremaceae</taxon>
        <taxon>Papiliotrema</taxon>
    </lineage>
</organism>
<dbReference type="Pfam" id="PF01915">
    <property type="entry name" value="Glyco_hydro_3_C"/>
    <property type="match status" value="1"/>
</dbReference>
<dbReference type="InterPro" id="IPR001764">
    <property type="entry name" value="Glyco_hydro_3_N"/>
</dbReference>
<comment type="caution">
    <text evidence="15">The sequence shown here is derived from an EMBL/GenBank/DDBJ whole genome shotgun (WGS) entry which is preliminary data.</text>
</comment>
<comment type="function">
    <text evidence="12">Beta-glucosidases are one of a number of cellulolytic enzymes involved in the degradation of cellulosic biomass. Catalyzes the last step releasing glucose from the inhibitory cellobiose.</text>
</comment>
<comment type="catalytic activity">
    <reaction evidence="1 13">
        <text>Hydrolysis of terminal, non-reducing beta-D-glucosyl residues with release of beta-D-glucose.</text>
        <dbReference type="EC" id="3.2.1.21"/>
    </reaction>
</comment>
<evidence type="ECO:0000313" key="15">
    <source>
        <dbReference type="EMBL" id="KAK1927195.1"/>
    </source>
</evidence>
<evidence type="ECO:0000313" key="16">
    <source>
        <dbReference type="Proteomes" id="UP001182556"/>
    </source>
</evidence>
<keyword evidence="5" id="KW-0964">Secreted</keyword>
<evidence type="ECO:0000256" key="1">
    <source>
        <dbReference type="ARBA" id="ARBA00000448"/>
    </source>
</evidence>
<evidence type="ECO:0000256" key="13">
    <source>
        <dbReference type="RuleBase" id="RU361161"/>
    </source>
</evidence>
<evidence type="ECO:0000256" key="10">
    <source>
        <dbReference type="ARBA" id="ARBA00023295"/>
    </source>
</evidence>
<dbReference type="PRINTS" id="PR00133">
    <property type="entry name" value="GLHYDRLASE3"/>
</dbReference>
<keyword evidence="9 13" id="KW-0119">Carbohydrate metabolism</keyword>
<dbReference type="FunFam" id="2.60.40.10:FF:000495">
    <property type="entry name" value="Periplasmic beta-glucosidase"/>
    <property type="match status" value="1"/>
</dbReference>
<evidence type="ECO:0000256" key="8">
    <source>
        <dbReference type="ARBA" id="ARBA00023180"/>
    </source>
</evidence>
<dbReference type="InterPro" id="IPR013783">
    <property type="entry name" value="Ig-like_fold"/>
</dbReference>
<dbReference type="InterPro" id="IPR036962">
    <property type="entry name" value="Glyco_hydro_3_N_sf"/>
</dbReference>
<dbReference type="InterPro" id="IPR026891">
    <property type="entry name" value="Fn3-like"/>
</dbReference>
<comment type="similarity">
    <text evidence="4 13">Belongs to the glycosyl hydrolase 3 family.</text>
</comment>
<dbReference type="Gene3D" id="3.20.20.300">
    <property type="entry name" value="Glycoside hydrolase, family 3, N-terminal domain"/>
    <property type="match status" value="1"/>
</dbReference>
<dbReference type="PANTHER" id="PTHR42715">
    <property type="entry name" value="BETA-GLUCOSIDASE"/>
    <property type="match status" value="1"/>
</dbReference>
<dbReference type="Pfam" id="PF14310">
    <property type="entry name" value="Fn3-like"/>
    <property type="match status" value="1"/>
</dbReference>
<dbReference type="InterPro" id="IPR050288">
    <property type="entry name" value="Cellulose_deg_GH3"/>
</dbReference>
<evidence type="ECO:0000259" key="14">
    <source>
        <dbReference type="SMART" id="SM01217"/>
    </source>
</evidence>
<proteinExistence type="inferred from homology"/>
<evidence type="ECO:0000256" key="9">
    <source>
        <dbReference type="ARBA" id="ARBA00023277"/>
    </source>
</evidence>
<evidence type="ECO:0000256" key="4">
    <source>
        <dbReference type="ARBA" id="ARBA00005336"/>
    </source>
</evidence>
<keyword evidence="7 13" id="KW-0378">Hydrolase</keyword>
<evidence type="ECO:0000256" key="7">
    <source>
        <dbReference type="ARBA" id="ARBA00022801"/>
    </source>
</evidence>
<keyword evidence="11 13" id="KW-0624">Polysaccharide degradation</keyword>
<accession>A0AAD9FVU3</accession>
<evidence type="ECO:0000256" key="12">
    <source>
        <dbReference type="ARBA" id="ARBA00024983"/>
    </source>
</evidence>
<dbReference type="GO" id="GO:0009251">
    <property type="term" value="P:glucan catabolic process"/>
    <property type="evidence" value="ECO:0007669"/>
    <property type="project" value="TreeGrafter"/>
</dbReference>
<reference evidence="15" key="1">
    <citation type="submission" date="2023-02" db="EMBL/GenBank/DDBJ databases">
        <title>Identification and recombinant expression of a fungal hydrolase from Papiliotrema laurentii that hydrolyzes apple cutin and clears colloidal polyester polyurethane.</title>
        <authorList>
            <consortium name="DOE Joint Genome Institute"/>
            <person name="Roman V.A."/>
            <person name="Bojanowski C."/>
            <person name="Crable B.R."/>
            <person name="Wagner D.N."/>
            <person name="Hung C.S."/>
            <person name="Nadeau L.J."/>
            <person name="Schratz L."/>
            <person name="Haridas S."/>
            <person name="Pangilinan J."/>
            <person name="Lipzen A."/>
            <person name="Na H."/>
            <person name="Yan M."/>
            <person name="Ng V."/>
            <person name="Grigoriev I.V."/>
            <person name="Spatafora J.W."/>
            <person name="Barlow D."/>
            <person name="Biffinger J."/>
            <person name="Kelley-Loughnane N."/>
            <person name="Varaljay V.A."/>
            <person name="Crookes-Goodson W.J."/>
        </authorList>
    </citation>
    <scope>NUCLEOTIDE SEQUENCE</scope>
    <source>
        <strain evidence="15">5307AH</strain>
    </source>
</reference>
<evidence type="ECO:0000256" key="5">
    <source>
        <dbReference type="ARBA" id="ARBA00022525"/>
    </source>
</evidence>
<sequence length="784" mass="86696">MRDWLTPALTLLTPLLPFYHPSQPPAVYAGPLTNGGRWSEAFNKADQIVSNLTLEEKVNLTSAVFGPCPSNSGGVPRLNIPGMCFDDGPSGPRYTDFITQWPSAFTAAASFDRELIYKRAERIGEEFRGKGINVALAPVSLLARQSSWKLSPAFSPDPYLSSTLSFLTVKGMQSSGLITCAKHYILYEQEPVCTGPLDSDGGRTDCKDVSSEVDDKTLKELYLPSFAESVRAGTGAVMCSYNKINGTPSCQNNDTMNRILKTELNFQGFILSDYGATHSTVPSALHGMDMELPGVWYYGQRLVEAVKKGKVPVERLDDMARRILTTWLAFGQDDGYPKVNWNRFDLADQVEVNGRVLYNHHVDNRGDNHILARKIAAESTVLLKNDGVLPIRNVRRIGVFGTDADYPTTSSGCGPDLFCLVAAKRRYWNGTVTIGGGSGAAYADYVSSPFEAISLRARKDKIRVDHVLQDDPAHYPAIKAIAHQSELCFVFASLFLVEGWDREHLRLDKGGEELIKTVERSCAGKVVVVLHTGGQVVVEDWVDLPNISGVIWAGYPGQESGNALADVLWGDVNPSAKLPFTMGKAASDWPTGNIVREFGARELYPRAVFSEGLAIDYKWFDKWEVKPRYEFGFGLSYTTFGVANLTIAETFKPESESVQTTNEQFEGKAGLYDVLWAVNVSVTNTGKVDGAEVVQLYVSFPEDEVEQPPKHLKGYEKVHLLAGQTKTATFHLRKKDLSVWDVKKQLWRVPRGHYTFRVGTSSRRLPLERSFRVKGGGEGKGERV</sequence>
<evidence type="ECO:0000256" key="3">
    <source>
        <dbReference type="ARBA" id="ARBA00004987"/>
    </source>
</evidence>
<keyword evidence="8" id="KW-0325">Glycoprotein</keyword>
<dbReference type="Pfam" id="PF00933">
    <property type="entry name" value="Glyco_hydro_3"/>
    <property type="match status" value="1"/>
</dbReference>
<evidence type="ECO:0000256" key="11">
    <source>
        <dbReference type="ARBA" id="ARBA00023326"/>
    </source>
</evidence>
<dbReference type="AlphaFoldDB" id="A0AAD9FVU3"/>
<feature type="domain" description="Fibronectin type III-like" evidence="14">
    <location>
        <begin position="692"/>
        <end position="762"/>
    </location>
</feature>
<dbReference type="SMART" id="SM01217">
    <property type="entry name" value="Fn3_like"/>
    <property type="match status" value="1"/>
</dbReference>
<dbReference type="InterPro" id="IPR036881">
    <property type="entry name" value="Glyco_hydro_3_C_sf"/>
</dbReference>
<dbReference type="Gene3D" id="3.40.50.1700">
    <property type="entry name" value="Glycoside hydrolase family 3 C-terminal domain"/>
    <property type="match status" value="1"/>
</dbReference>
<dbReference type="SUPFAM" id="SSF52279">
    <property type="entry name" value="Beta-D-glucan exohydrolase, C-terminal domain"/>
    <property type="match status" value="1"/>
</dbReference>
<keyword evidence="16" id="KW-1185">Reference proteome</keyword>
<dbReference type="EMBL" id="JAODAN010000001">
    <property type="protein sequence ID" value="KAK1927195.1"/>
    <property type="molecule type" value="Genomic_DNA"/>
</dbReference>
<dbReference type="GO" id="GO:0005576">
    <property type="term" value="C:extracellular region"/>
    <property type="evidence" value="ECO:0007669"/>
    <property type="project" value="UniProtKB-SubCell"/>
</dbReference>
<comment type="pathway">
    <text evidence="3 13">Glycan metabolism; cellulose degradation.</text>
</comment>
<comment type="subcellular location">
    <subcellularLocation>
        <location evidence="2">Secreted</location>
    </subcellularLocation>
</comment>
<dbReference type="FunFam" id="3.20.20.300:FF:000002">
    <property type="entry name" value="Probable beta-glucosidase"/>
    <property type="match status" value="1"/>
</dbReference>
<protein>
    <recommendedName>
        <fullName evidence="13">beta-glucosidase</fullName>
        <ecNumber evidence="13">3.2.1.21</ecNumber>
    </recommendedName>
</protein>
<evidence type="ECO:0000256" key="6">
    <source>
        <dbReference type="ARBA" id="ARBA00022729"/>
    </source>
</evidence>
<dbReference type="PANTHER" id="PTHR42715:SF12">
    <property type="entry name" value="BETA-GLUCOSIDASE G-RELATED"/>
    <property type="match status" value="1"/>
</dbReference>
<dbReference type="PROSITE" id="PS00775">
    <property type="entry name" value="GLYCOSYL_HYDROL_F3"/>
    <property type="match status" value="1"/>
</dbReference>
<name>A0AAD9FVU3_PAPLA</name>
<keyword evidence="10 13" id="KW-0326">Glycosidase</keyword>
<dbReference type="InterPro" id="IPR017853">
    <property type="entry name" value="GH"/>
</dbReference>
<dbReference type="SUPFAM" id="SSF51445">
    <property type="entry name" value="(Trans)glycosidases"/>
    <property type="match status" value="1"/>
</dbReference>
<dbReference type="GO" id="GO:0008422">
    <property type="term" value="F:beta-glucosidase activity"/>
    <property type="evidence" value="ECO:0007669"/>
    <property type="project" value="UniProtKB-EC"/>
</dbReference>
<evidence type="ECO:0000256" key="2">
    <source>
        <dbReference type="ARBA" id="ARBA00004613"/>
    </source>
</evidence>